<keyword evidence="1" id="KW-0812">Transmembrane</keyword>
<proteinExistence type="predicted"/>
<evidence type="ECO:0000313" key="2">
    <source>
        <dbReference type="EMBL" id="SDE78949.1"/>
    </source>
</evidence>
<evidence type="ECO:0000313" key="3">
    <source>
        <dbReference type="Proteomes" id="UP000199072"/>
    </source>
</evidence>
<evidence type="ECO:0000256" key="1">
    <source>
        <dbReference type="SAM" id="Phobius"/>
    </source>
</evidence>
<dbReference type="Proteomes" id="UP000199072">
    <property type="component" value="Unassembled WGS sequence"/>
</dbReference>
<organism evidence="2 3">
    <name type="scientific">Mucilaginibacter pineti</name>
    <dbReference type="NCBI Taxonomy" id="1391627"/>
    <lineage>
        <taxon>Bacteria</taxon>
        <taxon>Pseudomonadati</taxon>
        <taxon>Bacteroidota</taxon>
        <taxon>Sphingobacteriia</taxon>
        <taxon>Sphingobacteriales</taxon>
        <taxon>Sphingobacteriaceae</taxon>
        <taxon>Mucilaginibacter</taxon>
    </lineage>
</organism>
<protein>
    <submittedName>
        <fullName evidence="2">Uncharacterized protein</fullName>
    </submittedName>
</protein>
<name>A0A1G7FT28_9SPHI</name>
<keyword evidence="1" id="KW-1133">Transmembrane helix</keyword>
<keyword evidence="3" id="KW-1185">Reference proteome</keyword>
<feature type="transmembrane region" description="Helical" evidence="1">
    <location>
        <begin position="45"/>
        <end position="65"/>
    </location>
</feature>
<gene>
    <name evidence="2" type="ORF">SAMN05216464_109199</name>
</gene>
<reference evidence="2 3" key="1">
    <citation type="submission" date="2016-10" db="EMBL/GenBank/DDBJ databases">
        <authorList>
            <person name="de Groot N.N."/>
        </authorList>
    </citation>
    <scope>NUCLEOTIDE SEQUENCE [LARGE SCALE GENOMIC DNA]</scope>
    <source>
        <strain evidence="2 3">47C3B</strain>
    </source>
</reference>
<dbReference type="AlphaFoldDB" id="A0A1G7FT28"/>
<dbReference type="EMBL" id="FNAI01000009">
    <property type="protein sequence ID" value="SDE78949.1"/>
    <property type="molecule type" value="Genomic_DNA"/>
</dbReference>
<accession>A0A1G7FT28</accession>
<keyword evidence="1" id="KW-0472">Membrane</keyword>
<dbReference type="STRING" id="1391627.SAMN05216464_109199"/>
<sequence length="69" mass="7911">MLLGIMKYALFYLPLIFLVLSYGYKRKSRRLFSSGRVPDIVTANNLSALYAFLAVVIFVMLFAILNLEM</sequence>
<feature type="transmembrane region" description="Helical" evidence="1">
    <location>
        <begin position="6"/>
        <end position="24"/>
    </location>
</feature>